<dbReference type="InterPro" id="IPR037294">
    <property type="entry name" value="ABC_BtuC-like"/>
</dbReference>
<feature type="transmembrane region" description="Helical" evidence="8">
    <location>
        <begin position="155"/>
        <end position="177"/>
    </location>
</feature>
<sequence>MLYREIIIKESVKKYTIFLAVSLTIFIVLFGASLIIGEPFVSVNTLIEMISGKEVEKISQIVVNEIRLPRAIIALMSGMMLAITGVLLQDSFQNHLAGPELIGVSSGASFMMAIITVFHLPVSFSLHPLLAFIGGFTSGLIVIGSALGKLQKSSFILIGTAVSAFLGALVIIIISLGKQNDIGLMLFFLTGSLANRNWTHVGNLLPWFIIFTTSKHANCTGA</sequence>
<proteinExistence type="inferred from homology"/>
<dbReference type="RefSeq" id="WP_174881218.1">
    <property type="nucleotide sequence ID" value="NZ_CADEPK010000326.1"/>
</dbReference>
<evidence type="ECO:0000256" key="7">
    <source>
        <dbReference type="ARBA" id="ARBA00023136"/>
    </source>
</evidence>
<gene>
    <name evidence="9" type="ORF">J2S02_004610</name>
</gene>
<accession>A0ABT9ZAD1</accession>
<keyword evidence="3" id="KW-0813">Transport</keyword>
<evidence type="ECO:0000256" key="6">
    <source>
        <dbReference type="ARBA" id="ARBA00022989"/>
    </source>
</evidence>
<keyword evidence="7 8" id="KW-0472">Membrane</keyword>
<comment type="caution">
    <text evidence="9">The sequence shown here is derived from an EMBL/GenBank/DDBJ whole genome shotgun (WGS) entry which is preliminary data.</text>
</comment>
<comment type="similarity">
    <text evidence="2">Belongs to the binding-protein-dependent transport system permease family. FecCD subfamily.</text>
</comment>
<evidence type="ECO:0000256" key="3">
    <source>
        <dbReference type="ARBA" id="ARBA00022448"/>
    </source>
</evidence>
<dbReference type="PANTHER" id="PTHR30472">
    <property type="entry name" value="FERRIC ENTEROBACTIN TRANSPORT SYSTEM PERMEASE PROTEIN"/>
    <property type="match status" value="1"/>
</dbReference>
<evidence type="ECO:0000256" key="8">
    <source>
        <dbReference type="SAM" id="Phobius"/>
    </source>
</evidence>
<feature type="transmembrane region" description="Helical" evidence="8">
    <location>
        <begin position="101"/>
        <end position="120"/>
    </location>
</feature>
<name>A0ABT9ZAD1_9BACI</name>
<evidence type="ECO:0000256" key="1">
    <source>
        <dbReference type="ARBA" id="ARBA00004651"/>
    </source>
</evidence>
<evidence type="ECO:0000256" key="2">
    <source>
        <dbReference type="ARBA" id="ARBA00007935"/>
    </source>
</evidence>
<dbReference type="Pfam" id="PF01032">
    <property type="entry name" value="FecCD"/>
    <property type="match status" value="1"/>
</dbReference>
<evidence type="ECO:0000256" key="5">
    <source>
        <dbReference type="ARBA" id="ARBA00022692"/>
    </source>
</evidence>
<feature type="transmembrane region" description="Helical" evidence="8">
    <location>
        <begin position="15"/>
        <end position="36"/>
    </location>
</feature>
<evidence type="ECO:0000313" key="9">
    <source>
        <dbReference type="EMBL" id="MDQ0228230.1"/>
    </source>
</evidence>
<reference evidence="9 10" key="1">
    <citation type="submission" date="2023-07" db="EMBL/GenBank/DDBJ databases">
        <title>Genomic Encyclopedia of Type Strains, Phase IV (KMG-IV): sequencing the most valuable type-strain genomes for metagenomic binning, comparative biology and taxonomic classification.</title>
        <authorList>
            <person name="Goeker M."/>
        </authorList>
    </citation>
    <scope>NUCLEOTIDE SEQUENCE [LARGE SCALE GENOMIC DNA]</scope>
    <source>
        <strain evidence="9 10">DSM 17723</strain>
    </source>
</reference>
<keyword evidence="5 8" id="KW-0812">Transmembrane</keyword>
<evidence type="ECO:0000313" key="10">
    <source>
        <dbReference type="Proteomes" id="UP001232245"/>
    </source>
</evidence>
<dbReference type="Gene3D" id="1.10.3470.10">
    <property type="entry name" value="ABC transporter involved in vitamin B12 uptake, BtuC"/>
    <property type="match status" value="1"/>
</dbReference>
<keyword evidence="4" id="KW-1003">Cell membrane</keyword>
<comment type="subcellular location">
    <subcellularLocation>
        <location evidence="1">Cell membrane</location>
        <topology evidence="1">Multi-pass membrane protein</topology>
    </subcellularLocation>
</comment>
<dbReference type="SUPFAM" id="SSF81345">
    <property type="entry name" value="ABC transporter involved in vitamin B12 uptake, BtuC"/>
    <property type="match status" value="1"/>
</dbReference>
<protein>
    <submittedName>
        <fullName evidence="9">ABC-type Fe3+-siderophore transport system permease subunit</fullName>
    </submittedName>
</protein>
<keyword evidence="10" id="KW-1185">Reference proteome</keyword>
<dbReference type="Proteomes" id="UP001232245">
    <property type="component" value="Unassembled WGS sequence"/>
</dbReference>
<evidence type="ECO:0000256" key="4">
    <source>
        <dbReference type="ARBA" id="ARBA00022475"/>
    </source>
</evidence>
<dbReference type="InterPro" id="IPR000522">
    <property type="entry name" value="ABC_transptr_permease_BtuC"/>
</dbReference>
<feature type="transmembrane region" description="Helical" evidence="8">
    <location>
        <begin position="126"/>
        <end position="148"/>
    </location>
</feature>
<organism evidence="9 10">
    <name type="scientific">Metabacillus niabensis</name>
    <dbReference type="NCBI Taxonomy" id="324854"/>
    <lineage>
        <taxon>Bacteria</taxon>
        <taxon>Bacillati</taxon>
        <taxon>Bacillota</taxon>
        <taxon>Bacilli</taxon>
        <taxon>Bacillales</taxon>
        <taxon>Bacillaceae</taxon>
        <taxon>Metabacillus</taxon>
    </lineage>
</organism>
<dbReference type="PANTHER" id="PTHR30472:SF24">
    <property type="entry name" value="FERRIC ENTEROBACTIN TRANSPORT SYSTEM PERMEASE PROTEIN FEPG"/>
    <property type="match status" value="1"/>
</dbReference>
<feature type="transmembrane region" description="Helical" evidence="8">
    <location>
        <begin position="71"/>
        <end position="89"/>
    </location>
</feature>
<dbReference type="EMBL" id="JAUSTZ010000017">
    <property type="protein sequence ID" value="MDQ0228230.1"/>
    <property type="molecule type" value="Genomic_DNA"/>
</dbReference>
<keyword evidence="6 8" id="KW-1133">Transmembrane helix</keyword>